<dbReference type="EMBL" id="SUNJ01009496">
    <property type="protein sequence ID" value="TPP60368.1"/>
    <property type="molecule type" value="Genomic_DNA"/>
</dbReference>
<feature type="compositionally biased region" description="Polar residues" evidence="2">
    <location>
        <begin position="742"/>
        <end position="757"/>
    </location>
</feature>
<dbReference type="AlphaFoldDB" id="A0A504YR90"/>
<dbReference type="Gene3D" id="1.25.40.20">
    <property type="entry name" value="Ankyrin repeat-containing domain"/>
    <property type="match status" value="1"/>
</dbReference>
<evidence type="ECO:0000313" key="3">
    <source>
        <dbReference type="EMBL" id="TPP60368.1"/>
    </source>
</evidence>
<evidence type="ECO:0000256" key="2">
    <source>
        <dbReference type="SAM" id="MobiDB-lite"/>
    </source>
</evidence>
<reference evidence="3 4" key="1">
    <citation type="submission" date="2019-04" db="EMBL/GenBank/DDBJ databases">
        <title>Annotation for the trematode Fasciola gigantica.</title>
        <authorList>
            <person name="Choi Y.-J."/>
        </authorList>
    </citation>
    <scope>NUCLEOTIDE SEQUENCE [LARGE SCALE GENOMIC DNA]</scope>
    <source>
        <strain evidence="3">Uganda_cow_1</strain>
    </source>
</reference>
<feature type="compositionally biased region" description="Low complexity" evidence="2">
    <location>
        <begin position="758"/>
        <end position="767"/>
    </location>
</feature>
<feature type="compositionally biased region" description="Polar residues" evidence="2">
    <location>
        <begin position="530"/>
        <end position="540"/>
    </location>
</feature>
<protein>
    <submittedName>
        <fullName evidence="3">Uncharacterized protein</fullName>
    </submittedName>
</protein>
<feature type="compositionally biased region" description="Basic and acidic residues" evidence="2">
    <location>
        <begin position="668"/>
        <end position="681"/>
    </location>
</feature>
<dbReference type="PROSITE" id="PS50297">
    <property type="entry name" value="ANK_REP_REGION"/>
    <property type="match status" value="2"/>
</dbReference>
<name>A0A504YR90_FASGI</name>
<dbReference type="Pfam" id="PF13287">
    <property type="entry name" value="Fn3_assoc"/>
    <property type="match status" value="1"/>
</dbReference>
<gene>
    <name evidence="3" type="ORF">FGIG_01435</name>
</gene>
<feature type="compositionally biased region" description="Polar residues" evidence="2">
    <location>
        <begin position="779"/>
        <end position="798"/>
    </location>
</feature>
<comment type="caution">
    <text evidence="3">The sequence shown here is derived from an EMBL/GenBank/DDBJ whole genome shotgun (WGS) entry which is preliminary data.</text>
</comment>
<dbReference type="InterPro" id="IPR026876">
    <property type="entry name" value="Fn3_assoc_repeat"/>
</dbReference>
<dbReference type="Pfam" id="PF12796">
    <property type="entry name" value="Ank_2"/>
    <property type="match status" value="1"/>
</dbReference>
<dbReference type="InterPro" id="IPR036770">
    <property type="entry name" value="Ankyrin_rpt-contain_sf"/>
</dbReference>
<feature type="region of interest" description="Disordered" evidence="2">
    <location>
        <begin position="742"/>
        <end position="821"/>
    </location>
</feature>
<evidence type="ECO:0000313" key="4">
    <source>
        <dbReference type="Proteomes" id="UP000316759"/>
    </source>
</evidence>
<sequence length="980" mass="106769">MSAGAVRAPLIIPLRVPAEGVPKSHIDSNTRLEILSETPNVEIYFTINGNRPTVSKHEKELLNTGTHRFQKPFTLPPGIQTVRAVAHSPDTGSESNVVTKTFDVAKSKKPQIKGQHTDDYCFLNDLKQIESQRRPRSSGLGKSGAQDLVRKILTNGRENQKQSRIVNGPSFEKDAKFLSKTASKAVQVSQVVNCIVPRVESGSTETISKSFTVSSQRNGNVPRPDTTVQSEEHPFDSFFRHSMATTIPDPTVPFTRLQRLTDVVHCPHCFHVRSADPSHQFCGHCGQALPKLPIPTQPEPVLDQLGTCRTCGSNVPLNLPSCLVCEQSLHHNSKATPIQMLECRVCATCLTPNPVTVNSCLTCEARLPRAVTRFSAKNTPGFGPVTPPAPVPPMALPPGVIERNGRGSIPVTFVPCVHCRRQNNPDARYCDWCGLETQVTPAAQNDHTVSWPPSSNKTEQSSPCCAAQALDRRSPYIFQCHHCGTLTDRNSKFCCGCGALIEPPARHIVWTEQLKTRIIDDTEGSHCSPDRTSYSPSKRTPSAIVANAATQTVGLFYPSSADLRRQSSLTRSVPGSDTQLRDRVPLLTPISPGRGYWRKQLDHIIAHFKVYTNNNPGFRSVIGEPRLGKLLTADLTESPGHATVLLTFTLPDSIYSTPSKGSEDYDLSADHSVNRPERETADVLPNSKPRIALPRSGRHSASGCDNSDPALQTSRCRSEDETIDVDSDNRLLSGEEFGHRSLCQSDEVSNESLTLSRSGESVSVESGKCLRTRDRKSTSARSRPGTSTQSSRSGLKSTGRNEKKPPRGAHHGEAGVALQRDSKLTASDRSLLHLLSLTSEPPEDAIIQLVTEGANPNCVTADGETPLVVAVHNRHEQAILALINAGAKPNAPGTLTGNTALHEAVLLGFDGVQMATILLKHGANPKCKNKRQESSHDLVQRIKCEPLTNLFVTYIGQMQLEQLNKQSTPSTVQPVETDAF</sequence>
<accession>A0A504YR90</accession>
<dbReference type="PANTHER" id="PTHR16058">
    <property type="entry name" value="DOUBLE ZINC RIBBON AND ANKYRIN REPEAT-CONTAINING PROTEIN 1"/>
    <property type="match status" value="1"/>
</dbReference>
<proteinExistence type="predicted"/>
<dbReference type="OrthoDB" id="10033229at2759"/>
<feature type="repeat" description="ANK" evidence="1">
    <location>
        <begin position="896"/>
        <end position="930"/>
    </location>
</feature>
<dbReference type="PROSITE" id="PS50088">
    <property type="entry name" value="ANK_REPEAT"/>
    <property type="match status" value="2"/>
</dbReference>
<feature type="region of interest" description="Disordered" evidence="2">
    <location>
        <begin position="522"/>
        <end position="541"/>
    </location>
</feature>
<dbReference type="SUPFAM" id="SSF48403">
    <property type="entry name" value="Ankyrin repeat"/>
    <property type="match status" value="1"/>
</dbReference>
<evidence type="ECO:0000256" key="1">
    <source>
        <dbReference type="PROSITE-ProRule" id="PRU00023"/>
    </source>
</evidence>
<dbReference type="InterPro" id="IPR002110">
    <property type="entry name" value="Ankyrin_rpt"/>
</dbReference>
<keyword evidence="4" id="KW-1185">Reference proteome</keyword>
<feature type="compositionally biased region" description="Basic and acidic residues" evidence="2">
    <location>
        <begin position="799"/>
        <end position="813"/>
    </location>
</feature>
<organism evidence="3 4">
    <name type="scientific">Fasciola gigantica</name>
    <name type="common">Giant liver fluke</name>
    <dbReference type="NCBI Taxonomy" id="46835"/>
    <lineage>
        <taxon>Eukaryota</taxon>
        <taxon>Metazoa</taxon>
        <taxon>Spiralia</taxon>
        <taxon>Lophotrochozoa</taxon>
        <taxon>Platyhelminthes</taxon>
        <taxon>Trematoda</taxon>
        <taxon>Digenea</taxon>
        <taxon>Plagiorchiida</taxon>
        <taxon>Echinostomata</taxon>
        <taxon>Echinostomatoidea</taxon>
        <taxon>Fasciolidae</taxon>
        <taxon>Fasciola</taxon>
    </lineage>
</organism>
<dbReference type="PANTHER" id="PTHR16058:SF4">
    <property type="entry name" value="DOUBLE ZINC RIBBON AND ANKYRIN REPEAT-CONTAINING PROTEIN 1"/>
    <property type="match status" value="1"/>
</dbReference>
<feature type="compositionally biased region" description="Polar residues" evidence="2">
    <location>
        <begin position="703"/>
        <end position="715"/>
    </location>
</feature>
<dbReference type="InterPro" id="IPR052481">
    <property type="entry name" value="DZAN1"/>
</dbReference>
<feature type="region of interest" description="Disordered" evidence="2">
    <location>
        <begin position="658"/>
        <end position="730"/>
    </location>
</feature>
<feature type="repeat" description="ANK" evidence="1">
    <location>
        <begin position="862"/>
        <end position="894"/>
    </location>
</feature>
<dbReference type="Proteomes" id="UP000316759">
    <property type="component" value="Unassembled WGS sequence"/>
</dbReference>
<keyword evidence="1" id="KW-0040">ANK repeat</keyword>
<dbReference type="SMART" id="SM00248">
    <property type="entry name" value="ANK"/>
    <property type="match status" value="3"/>
</dbReference>